<dbReference type="HAMAP" id="MF_00960">
    <property type="entry name" value="ADH_synthase"/>
    <property type="match status" value="1"/>
</dbReference>
<dbReference type="PANTHER" id="PTHR47916:SF1">
    <property type="entry name" value="3-HYDROXY-5-PHOSPHONOOXYPENTANE-2,4-DIONE THIOLASE"/>
    <property type="match status" value="1"/>
</dbReference>
<dbReference type="Gene3D" id="3.20.20.70">
    <property type="entry name" value="Aldolase class I"/>
    <property type="match status" value="1"/>
</dbReference>
<dbReference type="PIRSF" id="PIRSF038992">
    <property type="entry name" value="Aldolase_Ia"/>
    <property type="match status" value="1"/>
</dbReference>
<dbReference type="NCBIfam" id="NF005556">
    <property type="entry name" value="PRK07226.1"/>
    <property type="match status" value="1"/>
</dbReference>
<dbReference type="SMART" id="SM01133">
    <property type="entry name" value="DeoC"/>
    <property type="match status" value="1"/>
</dbReference>
<gene>
    <name evidence="7" type="ORF">SAMN06265340_10452</name>
</gene>
<evidence type="ECO:0000256" key="6">
    <source>
        <dbReference type="PIRSR" id="PIRSR038992-1"/>
    </source>
</evidence>
<keyword evidence="4" id="KW-0704">Schiff base</keyword>
<dbReference type="NCBIfam" id="TIGR01949">
    <property type="entry name" value="ADH_synth"/>
    <property type="match status" value="1"/>
</dbReference>
<dbReference type="AlphaFoldDB" id="A0A238YPB2"/>
<dbReference type="EC" id="2.2.1.10" evidence="5"/>
<keyword evidence="1" id="KW-0028">Amino-acid biosynthesis</keyword>
<evidence type="ECO:0000256" key="5">
    <source>
        <dbReference type="NCBIfam" id="TIGR01949"/>
    </source>
</evidence>
<dbReference type="GO" id="GO:0016740">
    <property type="term" value="F:transferase activity"/>
    <property type="evidence" value="ECO:0007669"/>
    <property type="project" value="UniProtKB-KW"/>
</dbReference>
<dbReference type="InterPro" id="IPR002915">
    <property type="entry name" value="DeoC/FbaB/LacD_aldolase"/>
</dbReference>
<accession>A0A238YPB2</accession>
<evidence type="ECO:0000256" key="3">
    <source>
        <dbReference type="ARBA" id="ARBA00023141"/>
    </source>
</evidence>
<keyword evidence="2" id="KW-0808">Transferase</keyword>
<dbReference type="InterPro" id="IPR010210">
    <property type="entry name" value="ADH_synthase"/>
</dbReference>
<evidence type="ECO:0000313" key="7">
    <source>
        <dbReference type="EMBL" id="SNR72541.1"/>
    </source>
</evidence>
<dbReference type="RefSeq" id="WP_089322805.1">
    <property type="nucleotide sequence ID" value="NZ_FZOB01000004.1"/>
</dbReference>
<feature type="active site" description="Proton donor" evidence="6">
    <location>
        <position position="146"/>
    </location>
</feature>
<keyword evidence="3" id="KW-0057">Aromatic amino acid biosynthesis</keyword>
<sequence length="265" mass="28250">MKIGKAIRLERIIDRETGKTVIIPMDHGVSMGPIPGIINIRESIDRVANGGANAIIIHKGLVRHGHRKRGKDVGLIIHLSASTSLSPKPNSKVIVCSVEEAIKIGADGVSVHVNLGDMNEDKMLEDFGMVAESCLEWGMPLIAMMYARGEHIENPFDPDVVAHCARVAAELGADIVKVAYTGDTDSFRKVVEGCPIPVVIAGGPKMGSDLEILEMVEGAMKAGGAGVSIGRNAFQHESPERIVRAISMIVHEGKTAKEAAEILEG</sequence>
<dbReference type="PANTHER" id="PTHR47916">
    <property type="entry name" value="FRUCTOSE-BISPHOSPHATE ALDOLASE CLASS 1"/>
    <property type="match status" value="1"/>
</dbReference>
<organism evidence="7 8">
    <name type="scientific">Desulfurobacterium atlanticum</name>
    <dbReference type="NCBI Taxonomy" id="240169"/>
    <lineage>
        <taxon>Bacteria</taxon>
        <taxon>Pseudomonadati</taxon>
        <taxon>Aquificota</taxon>
        <taxon>Aquificia</taxon>
        <taxon>Desulfurobacteriales</taxon>
        <taxon>Desulfurobacteriaceae</taxon>
        <taxon>Desulfurobacterium</taxon>
    </lineage>
</organism>
<dbReference type="CDD" id="cd00958">
    <property type="entry name" value="DhnA"/>
    <property type="match status" value="1"/>
</dbReference>
<protein>
    <recommendedName>
        <fullName evidence="5">2-amino-3,7-dideoxy-D-threo-hept-6-ulosonate synthase</fullName>
        <ecNumber evidence="5">2.2.1.10</ecNumber>
    </recommendedName>
</protein>
<dbReference type="InterPro" id="IPR013785">
    <property type="entry name" value="Aldolase_TIM"/>
</dbReference>
<name>A0A238YPB2_9BACT</name>
<evidence type="ECO:0000256" key="2">
    <source>
        <dbReference type="ARBA" id="ARBA00022679"/>
    </source>
</evidence>
<proteinExistence type="inferred from homology"/>
<dbReference type="GO" id="GO:0016836">
    <property type="term" value="F:hydro-lyase activity"/>
    <property type="evidence" value="ECO:0007669"/>
    <property type="project" value="InterPro"/>
</dbReference>
<evidence type="ECO:0000256" key="4">
    <source>
        <dbReference type="ARBA" id="ARBA00023270"/>
    </source>
</evidence>
<evidence type="ECO:0000313" key="8">
    <source>
        <dbReference type="Proteomes" id="UP000198405"/>
    </source>
</evidence>
<dbReference type="InterPro" id="IPR041720">
    <property type="entry name" value="FbaB-like"/>
</dbReference>
<dbReference type="InterPro" id="IPR050456">
    <property type="entry name" value="DeoC/FbaB_aldolase"/>
</dbReference>
<keyword evidence="8" id="KW-1185">Reference proteome</keyword>
<dbReference type="EMBL" id="FZOB01000004">
    <property type="protein sequence ID" value="SNR72541.1"/>
    <property type="molecule type" value="Genomic_DNA"/>
</dbReference>
<feature type="active site" description="Schiff-base intermediate with dihydroxyacetone-P" evidence="6">
    <location>
        <position position="177"/>
    </location>
</feature>
<dbReference type="GO" id="GO:0009073">
    <property type="term" value="P:aromatic amino acid family biosynthetic process"/>
    <property type="evidence" value="ECO:0007669"/>
    <property type="project" value="UniProtKB-KW"/>
</dbReference>
<dbReference type="GO" id="GO:0004332">
    <property type="term" value="F:fructose-bisphosphate aldolase activity"/>
    <property type="evidence" value="ECO:0007669"/>
    <property type="project" value="InterPro"/>
</dbReference>
<dbReference type="Proteomes" id="UP000198405">
    <property type="component" value="Unassembled WGS sequence"/>
</dbReference>
<dbReference type="GO" id="GO:0008652">
    <property type="term" value="P:amino acid biosynthetic process"/>
    <property type="evidence" value="ECO:0007669"/>
    <property type="project" value="UniProtKB-KW"/>
</dbReference>
<dbReference type="Pfam" id="PF01791">
    <property type="entry name" value="DeoC"/>
    <property type="match status" value="1"/>
</dbReference>
<dbReference type="OrthoDB" id="5915071at2"/>
<reference evidence="8" key="1">
    <citation type="submission" date="2017-06" db="EMBL/GenBank/DDBJ databases">
        <authorList>
            <person name="Varghese N."/>
            <person name="Submissions S."/>
        </authorList>
    </citation>
    <scope>NUCLEOTIDE SEQUENCE [LARGE SCALE GENOMIC DNA]</scope>
    <source>
        <strain evidence="8">DSM 15668</strain>
    </source>
</reference>
<evidence type="ECO:0000256" key="1">
    <source>
        <dbReference type="ARBA" id="ARBA00022605"/>
    </source>
</evidence>
<dbReference type="SUPFAM" id="SSF51569">
    <property type="entry name" value="Aldolase"/>
    <property type="match status" value="1"/>
</dbReference>